<organism evidence="2 3">
    <name type="scientific">Austropuccinia psidii MF-1</name>
    <dbReference type="NCBI Taxonomy" id="1389203"/>
    <lineage>
        <taxon>Eukaryota</taxon>
        <taxon>Fungi</taxon>
        <taxon>Dikarya</taxon>
        <taxon>Basidiomycota</taxon>
        <taxon>Pucciniomycotina</taxon>
        <taxon>Pucciniomycetes</taxon>
        <taxon>Pucciniales</taxon>
        <taxon>Sphaerophragmiaceae</taxon>
        <taxon>Austropuccinia</taxon>
    </lineage>
</organism>
<accession>A0A9Q3K744</accession>
<dbReference type="Gene3D" id="3.30.429.10">
    <property type="entry name" value="Macrophage Migration Inhibitory Factor"/>
    <property type="match status" value="1"/>
</dbReference>
<dbReference type="InterPro" id="IPR014347">
    <property type="entry name" value="Tautomerase/MIF_sf"/>
</dbReference>
<evidence type="ECO:0000313" key="3">
    <source>
        <dbReference type="Proteomes" id="UP000765509"/>
    </source>
</evidence>
<keyword evidence="3" id="KW-1185">Reference proteome</keyword>
<evidence type="ECO:0000259" key="1">
    <source>
        <dbReference type="Pfam" id="PF14832"/>
    </source>
</evidence>
<comment type="caution">
    <text evidence="2">The sequence shown here is derived from an EMBL/GenBank/DDBJ whole genome shotgun (WGS) entry which is preliminary data.</text>
</comment>
<dbReference type="AlphaFoldDB" id="A0A9Q3K744"/>
<dbReference type="Pfam" id="PF14832">
    <property type="entry name" value="Tautomerase_3"/>
    <property type="match status" value="1"/>
</dbReference>
<proteinExistence type="predicted"/>
<dbReference type="Proteomes" id="UP000765509">
    <property type="component" value="Unassembled WGS sequence"/>
</dbReference>
<reference evidence="2" key="1">
    <citation type="submission" date="2021-03" db="EMBL/GenBank/DDBJ databases">
        <title>Draft genome sequence of rust myrtle Austropuccinia psidii MF-1, a brazilian biotype.</title>
        <authorList>
            <person name="Quecine M.C."/>
            <person name="Pachon D.M.R."/>
            <person name="Bonatelli M.L."/>
            <person name="Correr F.H."/>
            <person name="Franceschini L.M."/>
            <person name="Leite T.F."/>
            <person name="Margarido G.R.A."/>
            <person name="Almeida C.A."/>
            <person name="Ferrarezi J.A."/>
            <person name="Labate C.A."/>
        </authorList>
    </citation>
    <scope>NUCLEOTIDE SEQUENCE</scope>
    <source>
        <strain evidence="2">MF-1</strain>
    </source>
</reference>
<dbReference type="EMBL" id="AVOT02097595">
    <property type="protein sequence ID" value="MBW0576075.1"/>
    <property type="molecule type" value="Genomic_DNA"/>
</dbReference>
<name>A0A9Q3K744_9BASI</name>
<sequence length="150" mass="17410">MPLWKVFHSSDTLQNEEDRQAIAQGATDYYTKRGLPAFYVHVLFFPFEKENKYTGGKKQSRFVLMEIDHIARHLEPGNRQQSTRIKEGIDKVMMPFTKEKGIRLEYCILEGPTSLWRIDGIDPPEAFGPDEQDEAEKSRQLIAKKYSGWA</sequence>
<feature type="domain" description="Tautomerase cis-CaaD-like" evidence="1">
    <location>
        <begin position="1"/>
        <end position="134"/>
    </location>
</feature>
<dbReference type="OrthoDB" id="2129288at2759"/>
<evidence type="ECO:0000313" key="2">
    <source>
        <dbReference type="EMBL" id="MBW0576075.1"/>
    </source>
</evidence>
<protein>
    <recommendedName>
        <fullName evidence="1">Tautomerase cis-CaaD-like domain-containing protein</fullName>
    </recommendedName>
</protein>
<dbReference type="InterPro" id="IPR028116">
    <property type="entry name" value="Cis-CaaD-like"/>
</dbReference>
<gene>
    <name evidence="2" type="ORF">O181_115790</name>
</gene>